<keyword evidence="2" id="KW-1185">Reference proteome</keyword>
<name>A0AAV6PP37_SOLSE</name>
<gene>
    <name evidence="1" type="ORF">JOB18_022339</name>
</gene>
<dbReference type="Proteomes" id="UP000693946">
    <property type="component" value="Unassembled WGS sequence"/>
</dbReference>
<evidence type="ECO:0000313" key="2">
    <source>
        <dbReference type="Proteomes" id="UP000693946"/>
    </source>
</evidence>
<comment type="caution">
    <text evidence="1">The sequence shown here is derived from an EMBL/GenBank/DDBJ whole genome shotgun (WGS) entry which is preliminary data.</text>
</comment>
<sequence>MYDSAPSVPQILVSGFYRTCKQMDHVTLREIYKQTHASLIFLSPSSLSFWTKGVFSPSPIDRLHRSMKLRLLLFITKETFHTFIHFFKNMLIYIIVHMFVSHDGSGARYFYTVSESVSQ</sequence>
<evidence type="ECO:0000313" key="1">
    <source>
        <dbReference type="EMBL" id="KAG7470422.1"/>
    </source>
</evidence>
<proteinExistence type="predicted"/>
<reference evidence="1 2" key="1">
    <citation type="journal article" date="2021" name="Sci. Rep.">
        <title>Chromosome anchoring in Senegalese sole (Solea senegalensis) reveals sex-associated markers and genome rearrangements in flatfish.</title>
        <authorList>
            <person name="Guerrero-Cozar I."/>
            <person name="Gomez-Garrido J."/>
            <person name="Berbel C."/>
            <person name="Martinez-Blanch J.F."/>
            <person name="Alioto T."/>
            <person name="Claros M.G."/>
            <person name="Gagnaire P.A."/>
            <person name="Manchado M."/>
        </authorList>
    </citation>
    <scope>NUCLEOTIDE SEQUENCE [LARGE SCALE GENOMIC DNA]</scope>
    <source>
        <strain evidence="1">Sse05_10M</strain>
    </source>
</reference>
<accession>A0AAV6PP37</accession>
<protein>
    <submittedName>
        <fullName evidence="1">Uncharacterized protein</fullName>
    </submittedName>
</protein>
<dbReference type="EMBL" id="JAGKHQ010000258">
    <property type="protein sequence ID" value="KAG7470422.1"/>
    <property type="molecule type" value="Genomic_DNA"/>
</dbReference>
<organism evidence="1 2">
    <name type="scientific">Solea senegalensis</name>
    <name type="common">Senegalese sole</name>
    <dbReference type="NCBI Taxonomy" id="28829"/>
    <lineage>
        <taxon>Eukaryota</taxon>
        <taxon>Metazoa</taxon>
        <taxon>Chordata</taxon>
        <taxon>Craniata</taxon>
        <taxon>Vertebrata</taxon>
        <taxon>Euteleostomi</taxon>
        <taxon>Actinopterygii</taxon>
        <taxon>Neopterygii</taxon>
        <taxon>Teleostei</taxon>
        <taxon>Neoteleostei</taxon>
        <taxon>Acanthomorphata</taxon>
        <taxon>Carangaria</taxon>
        <taxon>Pleuronectiformes</taxon>
        <taxon>Pleuronectoidei</taxon>
        <taxon>Soleidae</taxon>
        <taxon>Solea</taxon>
    </lineage>
</organism>
<dbReference type="AlphaFoldDB" id="A0AAV6PP37"/>